<dbReference type="Gene3D" id="1.25.40.280">
    <property type="entry name" value="alix/aip1 like domains"/>
    <property type="match status" value="1"/>
</dbReference>
<dbReference type="Proteomes" id="UP000593567">
    <property type="component" value="Unassembled WGS sequence"/>
</dbReference>
<evidence type="ECO:0000259" key="1">
    <source>
        <dbReference type="PROSITE" id="PS51180"/>
    </source>
</evidence>
<keyword evidence="3" id="KW-1185">Reference proteome</keyword>
<evidence type="ECO:0000313" key="3">
    <source>
        <dbReference type="Proteomes" id="UP000593567"/>
    </source>
</evidence>
<organism evidence="2 3">
    <name type="scientific">Bugula neritina</name>
    <name type="common">Brown bryozoan</name>
    <name type="synonym">Sertularia neritina</name>
    <dbReference type="NCBI Taxonomy" id="10212"/>
    <lineage>
        <taxon>Eukaryota</taxon>
        <taxon>Metazoa</taxon>
        <taxon>Spiralia</taxon>
        <taxon>Lophotrochozoa</taxon>
        <taxon>Bryozoa</taxon>
        <taxon>Gymnolaemata</taxon>
        <taxon>Cheilostomatida</taxon>
        <taxon>Flustrina</taxon>
        <taxon>Buguloidea</taxon>
        <taxon>Bugulidae</taxon>
        <taxon>Bugula</taxon>
    </lineage>
</organism>
<dbReference type="InterPro" id="IPR038499">
    <property type="entry name" value="BRO1_sf"/>
</dbReference>
<dbReference type="OrthoDB" id="10266451at2759"/>
<dbReference type="PANTHER" id="PTHR23030">
    <property type="entry name" value="PCD6 INTERACTING PROTEIN-RELATED"/>
    <property type="match status" value="1"/>
</dbReference>
<sequence length="185" mass="21139">MEAARFPMLSLKPKSVTTKTKFKDVLLPLIVAHFDEEASKYTAECSELDDLRLSACNAPLDYNGCATLKKYYCQLCFLLRRFPFLVGHQDLDLKFSWKDAYSGKTVCLNDIEFEKAVILYNTAAIHSFLGSVETRNSAEGMKVSCTHFQNAAWAFQTVRDEFSSDYFSDWTFDILSFLQQLMLVS</sequence>
<evidence type="ECO:0000313" key="2">
    <source>
        <dbReference type="EMBL" id="KAF6016973.1"/>
    </source>
</evidence>
<dbReference type="Pfam" id="PF03097">
    <property type="entry name" value="BRO1"/>
    <property type="match status" value="1"/>
</dbReference>
<name>A0A7J7ISR5_BUGNE</name>
<proteinExistence type="predicted"/>
<dbReference type="GO" id="GO:0043328">
    <property type="term" value="P:protein transport to vacuole involved in ubiquitin-dependent protein catabolic process via the multivesicular body sorting pathway"/>
    <property type="evidence" value="ECO:0007669"/>
    <property type="project" value="TreeGrafter"/>
</dbReference>
<dbReference type="GO" id="GO:0032456">
    <property type="term" value="P:endocytic recycling"/>
    <property type="evidence" value="ECO:0007669"/>
    <property type="project" value="TreeGrafter"/>
</dbReference>
<reference evidence="2" key="1">
    <citation type="submission" date="2020-06" db="EMBL/GenBank/DDBJ databases">
        <title>Draft genome of Bugula neritina, a colonial animal packing powerful symbionts and potential medicines.</title>
        <authorList>
            <person name="Rayko M."/>
        </authorList>
    </citation>
    <scope>NUCLEOTIDE SEQUENCE [LARGE SCALE GENOMIC DNA]</scope>
    <source>
        <strain evidence="2">Kwan_BN1</strain>
    </source>
</reference>
<dbReference type="GO" id="GO:0005768">
    <property type="term" value="C:endosome"/>
    <property type="evidence" value="ECO:0007669"/>
    <property type="project" value="TreeGrafter"/>
</dbReference>
<dbReference type="PANTHER" id="PTHR23030:SF30">
    <property type="entry name" value="TYROSINE-PROTEIN PHOSPHATASE NON-RECEPTOR TYPE 23"/>
    <property type="match status" value="1"/>
</dbReference>
<dbReference type="AlphaFoldDB" id="A0A7J7ISR5"/>
<gene>
    <name evidence="2" type="ORF">EB796_024716</name>
</gene>
<comment type="caution">
    <text evidence="2">The sequence shown here is derived from an EMBL/GenBank/DDBJ whole genome shotgun (WGS) entry which is preliminary data.</text>
</comment>
<accession>A0A7J7ISR5</accession>
<dbReference type="EMBL" id="VXIV02003445">
    <property type="protein sequence ID" value="KAF6016973.1"/>
    <property type="molecule type" value="Genomic_DNA"/>
</dbReference>
<feature type="domain" description="BRO1" evidence="1">
    <location>
        <begin position="7"/>
        <end position="185"/>
    </location>
</feature>
<dbReference type="GO" id="GO:0045022">
    <property type="term" value="P:early endosome to late endosome transport"/>
    <property type="evidence" value="ECO:0007669"/>
    <property type="project" value="TreeGrafter"/>
</dbReference>
<dbReference type="PROSITE" id="PS51180">
    <property type="entry name" value="BRO1"/>
    <property type="match status" value="1"/>
</dbReference>
<dbReference type="InterPro" id="IPR004328">
    <property type="entry name" value="BRO1_dom"/>
</dbReference>
<protein>
    <submittedName>
        <fullName evidence="2">PTPN23</fullName>
    </submittedName>
</protein>